<organism evidence="7 8">
    <name type="scientific">Lolium multiflorum</name>
    <name type="common">Italian ryegrass</name>
    <name type="synonym">Lolium perenne subsp. multiflorum</name>
    <dbReference type="NCBI Taxonomy" id="4521"/>
    <lineage>
        <taxon>Eukaryota</taxon>
        <taxon>Viridiplantae</taxon>
        <taxon>Streptophyta</taxon>
        <taxon>Embryophyta</taxon>
        <taxon>Tracheophyta</taxon>
        <taxon>Spermatophyta</taxon>
        <taxon>Magnoliopsida</taxon>
        <taxon>Liliopsida</taxon>
        <taxon>Poales</taxon>
        <taxon>Poaceae</taxon>
        <taxon>BOP clade</taxon>
        <taxon>Pooideae</taxon>
        <taxon>Poodae</taxon>
        <taxon>Poeae</taxon>
        <taxon>Poeae Chloroplast Group 2 (Poeae type)</taxon>
        <taxon>Loliodinae</taxon>
        <taxon>Loliinae</taxon>
        <taxon>Lolium</taxon>
    </lineage>
</organism>
<evidence type="ECO:0000313" key="8">
    <source>
        <dbReference type="Proteomes" id="UP001231189"/>
    </source>
</evidence>
<evidence type="ECO:0000256" key="5">
    <source>
        <dbReference type="ARBA" id="ARBA00023136"/>
    </source>
</evidence>
<keyword evidence="4" id="KW-1133">Transmembrane helix</keyword>
<feature type="domain" description="Protein kinase" evidence="6">
    <location>
        <begin position="1"/>
        <end position="87"/>
    </location>
</feature>
<dbReference type="PANTHER" id="PTHR47974:SF19">
    <property type="entry name" value="RECEPTOR-LIKE SERINE_THREONINE-PROTEIN KINASE"/>
    <property type="match status" value="1"/>
</dbReference>
<keyword evidence="8" id="KW-1185">Reference proteome</keyword>
<reference evidence="7" key="1">
    <citation type="submission" date="2023-07" db="EMBL/GenBank/DDBJ databases">
        <title>A chromosome-level genome assembly of Lolium multiflorum.</title>
        <authorList>
            <person name="Chen Y."/>
            <person name="Copetti D."/>
            <person name="Kolliker R."/>
            <person name="Studer B."/>
        </authorList>
    </citation>
    <scope>NUCLEOTIDE SEQUENCE</scope>
    <source>
        <strain evidence="7">02402/16</strain>
        <tissue evidence="7">Leaf</tissue>
    </source>
</reference>
<keyword evidence="2" id="KW-0812">Transmembrane</keyword>
<dbReference type="InterPro" id="IPR011009">
    <property type="entry name" value="Kinase-like_dom_sf"/>
</dbReference>
<dbReference type="EMBL" id="JAUUTY010000004">
    <property type="protein sequence ID" value="KAK1644545.1"/>
    <property type="molecule type" value="Genomic_DNA"/>
</dbReference>
<dbReference type="PROSITE" id="PS50011">
    <property type="entry name" value="PROTEIN_KINASE_DOM"/>
    <property type="match status" value="1"/>
</dbReference>
<protein>
    <recommendedName>
        <fullName evidence="6">Protein kinase domain-containing protein</fullName>
    </recommendedName>
</protein>
<sequence>MEGLWQGDKQFRTEVSMQGLIQHMNLLRLLGFCSAGDDKMFIYEYMPNGSFDGYLFGGDNSSCPSWRDRYDIMLGVARGLAYLHDGC</sequence>
<dbReference type="GO" id="GO:0016020">
    <property type="term" value="C:membrane"/>
    <property type="evidence" value="ECO:0007669"/>
    <property type="project" value="UniProtKB-SubCell"/>
</dbReference>
<dbReference type="InterPro" id="IPR001245">
    <property type="entry name" value="Ser-Thr/Tyr_kinase_cat_dom"/>
</dbReference>
<evidence type="ECO:0000256" key="1">
    <source>
        <dbReference type="ARBA" id="ARBA00004167"/>
    </source>
</evidence>
<gene>
    <name evidence="7" type="ORF">QYE76_062350</name>
</gene>
<evidence type="ECO:0000256" key="3">
    <source>
        <dbReference type="ARBA" id="ARBA00022729"/>
    </source>
</evidence>
<dbReference type="SUPFAM" id="SSF56112">
    <property type="entry name" value="Protein kinase-like (PK-like)"/>
    <property type="match status" value="1"/>
</dbReference>
<comment type="subcellular location">
    <subcellularLocation>
        <location evidence="1">Membrane</location>
        <topology evidence="1">Single-pass membrane protein</topology>
    </subcellularLocation>
</comment>
<dbReference type="GO" id="GO:0005524">
    <property type="term" value="F:ATP binding"/>
    <property type="evidence" value="ECO:0007669"/>
    <property type="project" value="InterPro"/>
</dbReference>
<dbReference type="Gene3D" id="1.10.510.10">
    <property type="entry name" value="Transferase(Phosphotransferase) domain 1"/>
    <property type="match status" value="1"/>
</dbReference>
<dbReference type="Pfam" id="PF07714">
    <property type="entry name" value="PK_Tyr_Ser-Thr"/>
    <property type="match status" value="1"/>
</dbReference>
<proteinExistence type="predicted"/>
<evidence type="ECO:0000256" key="2">
    <source>
        <dbReference type="ARBA" id="ARBA00022692"/>
    </source>
</evidence>
<evidence type="ECO:0000313" key="7">
    <source>
        <dbReference type="EMBL" id="KAK1644545.1"/>
    </source>
</evidence>
<dbReference type="GO" id="GO:0004672">
    <property type="term" value="F:protein kinase activity"/>
    <property type="evidence" value="ECO:0007669"/>
    <property type="project" value="InterPro"/>
</dbReference>
<keyword evidence="5" id="KW-0472">Membrane</keyword>
<dbReference type="PANTHER" id="PTHR47974">
    <property type="entry name" value="OS07G0415500 PROTEIN"/>
    <property type="match status" value="1"/>
</dbReference>
<dbReference type="InterPro" id="IPR000719">
    <property type="entry name" value="Prot_kinase_dom"/>
</dbReference>
<dbReference type="AlphaFoldDB" id="A0AAD8S3L0"/>
<accession>A0AAD8S3L0</accession>
<keyword evidence="3" id="KW-0732">Signal</keyword>
<comment type="caution">
    <text evidence="7">The sequence shown here is derived from an EMBL/GenBank/DDBJ whole genome shotgun (WGS) entry which is preliminary data.</text>
</comment>
<name>A0AAD8S3L0_LOLMU</name>
<dbReference type="Proteomes" id="UP001231189">
    <property type="component" value="Unassembled WGS sequence"/>
</dbReference>
<evidence type="ECO:0000256" key="4">
    <source>
        <dbReference type="ARBA" id="ARBA00022989"/>
    </source>
</evidence>
<evidence type="ECO:0000259" key="6">
    <source>
        <dbReference type="PROSITE" id="PS50011"/>
    </source>
</evidence>